<comment type="caution">
    <text evidence="9">The sequence shown here is derived from an EMBL/GenBank/DDBJ whole genome shotgun (WGS) entry which is preliminary data.</text>
</comment>
<reference evidence="9 10" key="1">
    <citation type="submission" date="2019-09" db="EMBL/GenBank/DDBJ databases">
        <title>Genome sequence and assembly of Taibaiella sp.</title>
        <authorList>
            <person name="Chhetri G."/>
        </authorList>
    </citation>
    <scope>NUCLEOTIDE SEQUENCE [LARGE SCALE GENOMIC DNA]</scope>
    <source>
        <strain evidence="9 10">KVB11</strain>
    </source>
</reference>
<sequence length="443" mass="50045">MKRFILSSVILSALALSASAKEGEIKFTEYDLPNGLHVILHEDHTTPIVNVSVMYHVGSKNEDPQRTGFAHFFEHLMFEGSENIKRGEYMKLIQSNGGVLNANTSQDRTYYFQTMPSNQTELALWMESERMLHSKIDSIGIETQRKVVKEEKKQSYDNRPYGHLLESVFSNAYTTHPYKWTPIGSAQYIDQASYSEFQDFYKTFYVPNNAVLVVAGDINPDQTKAWIEKYYGSIPKGTKAIPRPTNAEPEQTAEKHVDFYDNVQLPAVILAYHSPKMGSDDSYALNLLNQLLSQGASSRFQKQIVDKDQKAVAVGSFSFPLEDPGLVMCFGIGNMGVSPEDLEKAMDAEIEKVKTGEISTEEFTKLQNQAETDFVSQNARIAGIAENLASNYTYFRNTNLVNSELAKYQKLTIADLKRVANKYLNKSNRTVVYYLPKSMEKKG</sequence>
<evidence type="ECO:0000256" key="6">
    <source>
        <dbReference type="SAM" id="SignalP"/>
    </source>
</evidence>
<dbReference type="GO" id="GO:0008237">
    <property type="term" value="F:metallopeptidase activity"/>
    <property type="evidence" value="ECO:0007669"/>
    <property type="project" value="UniProtKB-KW"/>
</dbReference>
<feature type="domain" description="Peptidase M16 C-terminal" evidence="8">
    <location>
        <begin position="193"/>
        <end position="369"/>
    </location>
</feature>
<evidence type="ECO:0000313" key="9">
    <source>
        <dbReference type="EMBL" id="KAA5536213.1"/>
    </source>
</evidence>
<keyword evidence="6" id="KW-0732">Signal</keyword>
<accession>A0A5M6CMD7</accession>
<feature type="signal peptide" evidence="6">
    <location>
        <begin position="1"/>
        <end position="20"/>
    </location>
</feature>
<dbReference type="RefSeq" id="WP_150030786.1">
    <property type="nucleotide sequence ID" value="NZ_VWSH01000001.1"/>
</dbReference>
<evidence type="ECO:0000256" key="2">
    <source>
        <dbReference type="ARBA" id="ARBA00022670"/>
    </source>
</evidence>
<dbReference type="PANTHER" id="PTHR43690:SF35">
    <property type="entry name" value="NON-CATALYTIC MEMBER OF PEPTIDASE SUBFAMILY M16B-RELATED"/>
    <property type="match status" value="1"/>
</dbReference>
<gene>
    <name evidence="9" type="ORF">F0919_00675</name>
</gene>
<feature type="chain" id="PRO_5024335448" evidence="6">
    <location>
        <begin position="21"/>
        <end position="443"/>
    </location>
</feature>
<evidence type="ECO:0000259" key="7">
    <source>
        <dbReference type="Pfam" id="PF00675"/>
    </source>
</evidence>
<dbReference type="Gene3D" id="3.30.830.10">
    <property type="entry name" value="Metalloenzyme, LuxS/M16 peptidase-like"/>
    <property type="match status" value="2"/>
</dbReference>
<evidence type="ECO:0000256" key="3">
    <source>
        <dbReference type="ARBA" id="ARBA00022801"/>
    </source>
</evidence>
<dbReference type="InterPro" id="IPR011249">
    <property type="entry name" value="Metalloenz_LuxS/M16"/>
</dbReference>
<evidence type="ECO:0000256" key="4">
    <source>
        <dbReference type="ARBA" id="ARBA00022833"/>
    </source>
</evidence>
<dbReference type="InterPro" id="IPR050626">
    <property type="entry name" value="Peptidase_M16"/>
</dbReference>
<dbReference type="EMBL" id="VWSH01000001">
    <property type="protein sequence ID" value="KAA5536213.1"/>
    <property type="molecule type" value="Genomic_DNA"/>
</dbReference>
<keyword evidence="10" id="KW-1185">Reference proteome</keyword>
<keyword evidence="3" id="KW-0378">Hydrolase</keyword>
<protein>
    <submittedName>
        <fullName evidence="9">Insulinase family protein</fullName>
    </submittedName>
</protein>
<dbReference type="AlphaFoldDB" id="A0A5M6CMD7"/>
<dbReference type="PANTHER" id="PTHR43690">
    <property type="entry name" value="NARDILYSIN"/>
    <property type="match status" value="1"/>
</dbReference>
<dbReference type="Proteomes" id="UP000323632">
    <property type="component" value="Unassembled WGS sequence"/>
</dbReference>
<evidence type="ECO:0000256" key="5">
    <source>
        <dbReference type="ARBA" id="ARBA00023049"/>
    </source>
</evidence>
<keyword evidence="4" id="KW-0862">Zinc</keyword>
<comment type="similarity">
    <text evidence="1">Belongs to the peptidase M16 family.</text>
</comment>
<dbReference type="GO" id="GO:0046872">
    <property type="term" value="F:metal ion binding"/>
    <property type="evidence" value="ECO:0007669"/>
    <property type="project" value="InterPro"/>
</dbReference>
<evidence type="ECO:0000259" key="8">
    <source>
        <dbReference type="Pfam" id="PF05193"/>
    </source>
</evidence>
<dbReference type="GO" id="GO:0006508">
    <property type="term" value="P:proteolysis"/>
    <property type="evidence" value="ECO:0007669"/>
    <property type="project" value="UniProtKB-KW"/>
</dbReference>
<proteinExistence type="inferred from homology"/>
<name>A0A5M6CMD7_9BACT</name>
<organism evidence="9 10">
    <name type="scientific">Taibaiella lutea</name>
    <dbReference type="NCBI Taxonomy" id="2608001"/>
    <lineage>
        <taxon>Bacteria</taxon>
        <taxon>Pseudomonadati</taxon>
        <taxon>Bacteroidota</taxon>
        <taxon>Chitinophagia</taxon>
        <taxon>Chitinophagales</taxon>
        <taxon>Chitinophagaceae</taxon>
        <taxon>Taibaiella</taxon>
    </lineage>
</organism>
<keyword evidence="5" id="KW-0482">Metalloprotease</keyword>
<dbReference type="SUPFAM" id="SSF63411">
    <property type="entry name" value="LuxS/MPP-like metallohydrolase"/>
    <property type="match status" value="2"/>
</dbReference>
<keyword evidence="2" id="KW-0645">Protease</keyword>
<dbReference type="InterPro" id="IPR011765">
    <property type="entry name" value="Pept_M16_N"/>
</dbReference>
<evidence type="ECO:0000256" key="1">
    <source>
        <dbReference type="ARBA" id="ARBA00007261"/>
    </source>
</evidence>
<evidence type="ECO:0000313" key="10">
    <source>
        <dbReference type="Proteomes" id="UP000323632"/>
    </source>
</evidence>
<feature type="domain" description="Peptidase M16 N-terminal" evidence="7">
    <location>
        <begin position="38"/>
        <end position="178"/>
    </location>
</feature>
<dbReference type="InterPro" id="IPR007863">
    <property type="entry name" value="Peptidase_M16_C"/>
</dbReference>
<dbReference type="Pfam" id="PF05193">
    <property type="entry name" value="Peptidase_M16_C"/>
    <property type="match status" value="1"/>
</dbReference>
<dbReference type="Pfam" id="PF00675">
    <property type="entry name" value="Peptidase_M16"/>
    <property type="match status" value="1"/>
</dbReference>